<dbReference type="RefSeq" id="XP_024666709.1">
    <property type="nucleotide sequence ID" value="XM_024810941.1"/>
</dbReference>
<dbReference type="Gene3D" id="2.60.40.640">
    <property type="match status" value="1"/>
</dbReference>
<dbReference type="GO" id="GO:0030674">
    <property type="term" value="F:protein-macromolecule adaptor activity"/>
    <property type="evidence" value="ECO:0007669"/>
    <property type="project" value="TreeGrafter"/>
</dbReference>
<dbReference type="GO" id="GO:0031625">
    <property type="term" value="F:ubiquitin protein ligase binding"/>
    <property type="evidence" value="ECO:0007669"/>
    <property type="project" value="TreeGrafter"/>
</dbReference>
<dbReference type="GO" id="GO:0070086">
    <property type="term" value="P:ubiquitin-dependent endocytosis"/>
    <property type="evidence" value="ECO:0007669"/>
    <property type="project" value="TreeGrafter"/>
</dbReference>
<name>A0A2T0FP49_9ASCO</name>
<evidence type="ECO:0000313" key="4">
    <source>
        <dbReference type="Proteomes" id="UP000238350"/>
    </source>
</evidence>
<gene>
    <name evidence="3" type="ORF">B9G98_04384</name>
</gene>
<dbReference type="SUPFAM" id="SSF81296">
    <property type="entry name" value="E set domains"/>
    <property type="match status" value="1"/>
</dbReference>
<dbReference type="InterPro" id="IPR050357">
    <property type="entry name" value="Arrestin_domain-protein"/>
</dbReference>
<dbReference type="EMBL" id="NDIQ01000022">
    <property type="protein sequence ID" value="PRT56764.1"/>
    <property type="molecule type" value="Genomic_DNA"/>
</dbReference>
<dbReference type="InterPro" id="IPR014752">
    <property type="entry name" value="Arrestin-like_C"/>
</dbReference>
<dbReference type="Proteomes" id="UP000238350">
    <property type="component" value="Unassembled WGS sequence"/>
</dbReference>
<keyword evidence="4" id="KW-1185">Reference proteome</keyword>
<dbReference type="GeneID" id="36518132"/>
<dbReference type="PANTHER" id="PTHR11188">
    <property type="entry name" value="ARRESTIN DOMAIN CONTAINING PROTEIN"/>
    <property type="match status" value="1"/>
</dbReference>
<dbReference type="OrthoDB" id="3365616at2759"/>
<evidence type="ECO:0000256" key="1">
    <source>
        <dbReference type="SAM" id="MobiDB-lite"/>
    </source>
</evidence>
<evidence type="ECO:0000259" key="2">
    <source>
        <dbReference type="Pfam" id="PF00339"/>
    </source>
</evidence>
<dbReference type="STRING" id="45607.A0A2T0FP49"/>
<comment type="caution">
    <text evidence="3">The sequence shown here is derived from an EMBL/GenBank/DDBJ whole genome shotgun (WGS) entry which is preliminary data.</text>
</comment>
<dbReference type="PANTHER" id="PTHR11188:SF166">
    <property type="entry name" value="ARRESTIN (OR S-ANTIGEN), N-TERMINAL DOMAIN PROTEIN (AFU_ORTHOLOGUE AFUA_7G02050)"/>
    <property type="match status" value="1"/>
</dbReference>
<evidence type="ECO:0000313" key="3">
    <source>
        <dbReference type="EMBL" id="PRT56764.1"/>
    </source>
</evidence>
<proteinExistence type="predicted"/>
<sequence length="395" mass="44070">MVTANIRLDASKPILSSCDVLTGTVIVDLDKDTAIEDITLKLKCVASTRVSYTKNDNKNSQRVAESEIVIFNSQKILFPSKELKSKTSGKGFTLKHGRHTYKFAIGFPKDERGQPKFLPPTVTDKMGRYRIAHLLKVTVRRSSMFKANYRTDLPVIYSPCMEISVLSDPRRQSATQHANFTMKAPRKGGFKSIFSSTKLDDVEFYGECTFPRYGLAQAPHPMRLNFKVSASKHVIIRDMSVKLEEITQWRARGNDQALHEEQSVVLHDLVFETINKKGSTFQLSRLIDDVVCPVYLVPSFSSQTVDRRYILVAAVTASNPENPANVAQLVVKAPINVLPPQLDDHSAPTMPPTFQAQPVASVNVPSSSTQIPQPADELPTKHEKMELSEPPPYSV</sequence>
<dbReference type="AlphaFoldDB" id="A0A2T0FP49"/>
<dbReference type="Pfam" id="PF00339">
    <property type="entry name" value="Arrestin_N"/>
    <property type="match status" value="1"/>
</dbReference>
<dbReference type="GO" id="GO:0005886">
    <property type="term" value="C:plasma membrane"/>
    <property type="evidence" value="ECO:0007669"/>
    <property type="project" value="TreeGrafter"/>
</dbReference>
<dbReference type="CDD" id="cd22952">
    <property type="entry name" value="ART10-like"/>
    <property type="match status" value="1"/>
</dbReference>
<dbReference type="InterPro" id="IPR011021">
    <property type="entry name" value="Arrestin-like_N"/>
</dbReference>
<reference evidence="3 4" key="1">
    <citation type="submission" date="2017-04" db="EMBL/GenBank/DDBJ databases">
        <title>Genome sequencing of [Candida] sorbophila.</title>
        <authorList>
            <person name="Ahn J.O."/>
        </authorList>
    </citation>
    <scope>NUCLEOTIDE SEQUENCE [LARGE SCALE GENOMIC DNA]</scope>
    <source>
        <strain evidence="3 4">DS02</strain>
    </source>
</reference>
<dbReference type="InterPro" id="IPR014756">
    <property type="entry name" value="Ig_E-set"/>
</dbReference>
<accession>A0A2T0FP49</accession>
<protein>
    <recommendedName>
        <fullName evidence="2">Arrestin-like N-terminal domain-containing protein</fullName>
    </recommendedName>
</protein>
<feature type="domain" description="Arrestin-like N-terminal" evidence="2">
    <location>
        <begin position="5"/>
        <end position="156"/>
    </location>
</feature>
<feature type="compositionally biased region" description="Polar residues" evidence="1">
    <location>
        <begin position="352"/>
        <end position="372"/>
    </location>
</feature>
<feature type="compositionally biased region" description="Basic and acidic residues" evidence="1">
    <location>
        <begin position="378"/>
        <end position="387"/>
    </location>
</feature>
<feature type="region of interest" description="Disordered" evidence="1">
    <location>
        <begin position="342"/>
        <end position="395"/>
    </location>
</feature>
<organism evidence="3 4">
    <name type="scientific">Wickerhamiella sorbophila</name>
    <dbReference type="NCBI Taxonomy" id="45607"/>
    <lineage>
        <taxon>Eukaryota</taxon>
        <taxon>Fungi</taxon>
        <taxon>Dikarya</taxon>
        <taxon>Ascomycota</taxon>
        <taxon>Saccharomycotina</taxon>
        <taxon>Dipodascomycetes</taxon>
        <taxon>Dipodascales</taxon>
        <taxon>Trichomonascaceae</taxon>
        <taxon>Wickerhamiella</taxon>
    </lineage>
</organism>
<dbReference type="GO" id="GO:0005829">
    <property type="term" value="C:cytosol"/>
    <property type="evidence" value="ECO:0007669"/>
    <property type="project" value="TreeGrafter"/>
</dbReference>